<keyword evidence="1" id="KW-0812">Transmembrane</keyword>
<sequence length="204" mass="22431">MSATVFPKAAPGARTFLSGGIRFCGWAWIVFAVLNLADLAWRGRDMASVVAAAVMLLGCGIAYTVALRPRVVADDEAVRFHNLLRDVRLPWDAIDRFEGGDAVYAYVGEERHRAFVLQTSPRARARTELKARREDKKLPEAVAEYMRGRTATDFTVEQLRELAAERKKDEGTPGTVTSTWAWPAIMALVVPAALTVVTIIIASV</sequence>
<reference evidence="3" key="1">
    <citation type="submission" date="2023-03" db="EMBL/GenBank/DDBJ databases">
        <title>Actinoallomurus iriomotensis NBRC 103681.</title>
        <authorList>
            <person name="Ichikawa N."/>
            <person name="Sato H."/>
            <person name="Tonouchi N."/>
        </authorList>
    </citation>
    <scope>NUCLEOTIDE SEQUENCE</scope>
    <source>
        <strain evidence="3">NBRC 103681</strain>
    </source>
</reference>
<feature type="transmembrane region" description="Helical" evidence="1">
    <location>
        <begin position="49"/>
        <end position="66"/>
    </location>
</feature>
<evidence type="ECO:0000313" key="3">
    <source>
        <dbReference type="EMBL" id="GLY76781.1"/>
    </source>
</evidence>
<gene>
    <name evidence="3" type="ORF">Airi01_050480</name>
</gene>
<dbReference type="EMBL" id="BSTJ01000006">
    <property type="protein sequence ID" value="GLY76781.1"/>
    <property type="molecule type" value="Genomic_DNA"/>
</dbReference>
<keyword evidence="1" id="KW-1133">Transmembrane helix</keyword>
<feature type="transmembrane region" description="Helical" evidence="1">
    <location>
        <begin position="20"/>
        <end position="37"/>
    </location>
</feature>
<evidence type="ECO:0000256" key="1">
    <source>
        <dbReference type="SAM" id="Phobius"/>
    </source>
</evidence>
<dbReference type="AlphaFoldDB" id="A0A9W6RIN0"/>
<proteinExistence type="predicted"/>
<accession>A0A9W6RIN0</accession>
<dbReference type="RefSeq" id="WP_285625447.1">
    <property type="nucleotide sequence ID" value="NZ_BSTJ01000006.1"/>
</dbReference>
<protein>
    <recommendedName>
        <fullName evidence="2">Low molecular weight protein antigen 6 PH domain-containing protein</fullName>
    </recommendedName>
</protein>
<dbReference type="InterPro" id="IPR019692">
    <property type="entry name" value="CFP-6_PH"/>
</dbReference>
<dbReference type="Proteomes" id="UP001165135">
    <property type="component" value="Unassembled WGS sequence"/>
</dbReference>
<comment type="caution">
    <text evidence="3">The sequence shown here is derived from an EMBL/GenBank/DDBJ whole genome shotgun (WGS) entry which is preliminary data.</text>
</comment>
<evidence type="ECO:0000313" key="4">
    <source>
        <dbReference type="Proteomes" id="UP001165135"/>
    </source>
</evidence>
<keyword evidence="1" id="KW-0472">Membrane</keyword>
<name>A0A9W6RIN0_9ACTN</name>
<evidence type="ECO:0000259" key="2">
    <source>
        <dbReference type="Pfam" id="PF10756"/>
    </source>
</evidence>
<feature type="transmembrane region" description="Helical" evidence="1">
    <location>
        <begin position="180"/>
        <end position="202"/>
    </location>
</feature>
<organism evidence="3 4">
    <name type="scientific">Actinoallomurus iriomotensis</name>
    <dbReference type="NCBI Taxonomy" id="478107"/>
    <lineage>
        <taxon>Bacteria</taxon>
        <taxon>Bacillati</taxon>
        <taxon>Actinomycetota</taxon>
        <taxon>Actinomycetes</taxon>
        <taxon>Streptosporangiales</taxon>
        <taxon>Thermomonosporaceae</taxon>
        <taxon>Actinoallomurus</taxon>
    </lineage>
</organism>
<dbReference type="Pfam" id="PF10756">
    <property type="entry name" value="bPH_6"/>
    <property type="match status" value="1"/>
</dbReference>
<feature type="domain" description="Low molecular weight protein antigen 6 PH" evidence="2">
    <location>
        <begin position="68"/>
        <end position="104"/>
    </location>
</feature>